<evidence type="ECO:0000313" key="3">
    <source>
        <dbReference type="Proteomes" id="UP001451571"/>
    </source>
</evidence>
<dbReference type="Pfam" id="PF01116">
    <property type="entry name" value="F_bP_aldolase"/>
    <property type="match status" value="1"/>
</dbReference>
<protein>
    <submittedName>
        <fullName evidence="2">Class II fructose-bisphosphate aldolase</fullName>
    </submittedName>
</protein>
<accession>A0ABZ3EV86</accession>
<dbReference type="InterPro" id="IPR013785">
    <property type="entry name" value="Aldolase_TIM"/>
</dbReference>
<dbReference type="InterPro" id="IPR000771">
    <property type="entry name" value="FBA_II"/>
</dbReference>
<evidence type="ECO:0000256" key="1">
    <source>
        <dbReference type="ARBA" id="ARBA00001947"/>
    </source>
</evidence>
<comment type="cofactor">
    <cofactor evidence="1">
        <name>Zn(2+)</name>
        <dbReference type="ChEBI" id="CHEBI:29105"/>
    </cofactor>
</comment>
<reference evidence="2 3" key="1">
    <citation type="submission" date="2024-02" db="EMBL/GenBank/DDBJ databases">
        <title>Bacterial strain from lacustrine sediment.</title>
        <authorList>
            <person name="Petit C."/>
            <person name="Fadhlaoui K."/>
        </authorList>
    </citation>
    <scope>NUCLEOTIDE SEQUENCE [LARGE SCALE GENOMIC DNA]</scope>
    <source>
        <strain evidence="2 3">IPX-CK</strain>
    </source>
</reference>
<gene>
    <name evidence="2" type="ORF">V6984_22080</name>
</gene>
<dbReference type="Gene3D" id="3.20.20.70">
    <property type="entry name" value="Aldolase class I"/>
    <property type="match status" value="1"/>
</dbReference>
<dbReference type="NCBIfam" id="TIGR00167">
    <property type="entry name" value="cbbA"/>
    <property type="match status" value="1"/>
</dbReference>
<organism evidence="2 3">
    <name type="scientific">Kineothrix sedimenti</name>
    <dbReference type="NCBI Taxonomy" id="3123317"/>
    <lineage>
        <taxon>Bacteria</taxon>
        <taxon>Bacillati</taxon>
        <taxon>Bacillota</taxon>
        <taxon>Clostridia</taxon>
        <taxon>Lachnospirales</taxon>
        <taxon>Lachnospiraceae</taxon>
        <taxon>Kineothrix</taxon>
    </lineage>
</organism>
<dbReference type="PANTHER" id="PTHR30304">
    <property type="entry name" value="D-TAGATOSE-1,6-BISPHOSPHATE ALDOLASE"/>
    <property type="match status" value="1"/>
</dbReference>
<dbReference type="InterPro" id="IPR050246">
    <property type="entry name" value="Class_II_FBP_aldolase"/>
</dbReference>
<dbReference type="SUPFAM" id="SSF51569">
    <property type="entry name" value="Aldolase"/>
    <property type="match status" value="1"/>
</dbReference>
<proteinExistence type="predicted"/>
<dbReference type="Proteomes" id="UP001451571">
    <property type="component" value="Chromosome"/>
</dbReference>
<name>A0ABZ3EV86_9FIRM</name>
<sequence length="282" mass="30550">MKFAPMKEILKLAEEQKVAYGAFVTVSYETALAAIEAGSELNCPVIFITGTDCCDLMGGFEGTVETVKRAAANSKVPIALHLDHCRTYEECVQAIQAGYSSVMIDGSSLPFEENIALTKKVVDYAHTLGITVEGELGKLVGEEGNLVVKGPEGAQTDPQEAKEFVERTGVDCLAVSIGTQHGHYIAAPQLNIERLKAIQEVVEVPLVLHGGSGTPIDQVQESIRNGIRKINVATDVLTAVANSFEELKKQPGFKYNTAMFINSKNAAKELIKGKMKDFRFEK</sequence>
<dbReference type="RefSeq" id="WP_342757748.1">
    <property type="nucleotide sequence ID" value="NZ_CP146256.1"/>
</dbReference>
<evidence type="ECO:0000313" key="2">
    <source>
        <dbReference type="EMBL" id="XAH74154.1"/>
    </source>
</evidence>
<dbReference type="CDD" id="cd00947">
    <property type="entry name" value="TBP_aldolase_IIB"/>
    <property type="match status" value="1"/>
</dbReference>
<keyword evidence="3" id="KW-1185">Reference proteome</keyword>
<dbReference type="PIRSF" id="PIRSF001359">
    <property type="entry name" value="F_bP_aldolase_II"/>
    <property type="match status" value="1"/>
</dbReference>
<dbReference type="EMBL" id="CP146256">
    <property type="protein sequence ID" value="XAH74154.1"/>
    <property type="molecule type" value="Genomic_DNA"/>
</dbReference>
<dbReference type="PANTHER" id="PTHR30304:SF0">
    <property type="entry name" value="D-TAGATOSE-1,6-BISPHOSPHATE ALDOLASE SUBUNIT GATY-RELATED"/>
    <property type="match status" value="1"/>
</dbReference>